<dbReference type="GO" id="GO:0005886">
    <property type="term" value="C:plasma membrane"/>
    <property type="evidence" value="ECO:0007669"/>
    <property type="project" value="UniProtKB-SubCell"/>
</dbReference>
<evidence type="ECO:0000256" key="4">
    <source>
        <dbReference type="ARBA" id="ARBA00022475"/>
    </source>
</evidence>
<comment type="subcellular location">
    <subcellularLocation>
        <location evidence="1">Cell membrane</location>
        <topology evidence="1">Multi-pass membrane protein</topology>
    </subcellularLocation>
</comment>
<dbReference type="Proteomes" id="UP001201020">
    <property type="component" value="Chromosome"/>
</dbReference>
<evidence type="ECO:0000256" key="7">
    <source>
        <dbReference type="ARBA" id="ARBA00023136"/>
    </source>
</evidence>
<name>A0A9Y1BM32_9ARCH</name>
<evidence type="ECO:0000256" key="2">
    <source>
        <dbReference type="ARBA" id="ARBA00007783"/>
    </source>
</evidence>
<evidence type="ECO:0000256" key="3">
    <source>
        <dbReference type="ARBA" id="ARBA00022448"/>
    </source>
</evidence>
<dbReference type="Gene3D" id="3.40.1710.10">
    <property type="entry name" value="abc type-2 transporter like domain"/>
    <property type="match status" value="1"/>
</dbReference>
<dbReference type="InterPro" id="IPR047817">
    <property type="entry name" value="ABC2_TM_bact-type"/>
</dbReference>
<keyword evidence="5 8" id="KW-0812">Transmembrane</keyword>
<keyword evidence="3" id="KW-0813">Transport</keyword>
<feature type="transmembrane region" description="Helical" evidence="8">
    <location>
        <begin position="249"/>
        <end position="277"/>
    </location>
</feature>
<feature type="domain" description="ABC transmembrane type-2" evidence="9">
    <location>
        <begin position="154"/>
        <end position="396"/>
    </location>
</feature>
<feature type="transmembrane region" description="Helical" evidence="8">
    <location>
        <begin position="283"/>
        <end position="305"/>
    </location>
</feature>
<keyword evidence="4" id="KW-1003">Cell membrane</keyword>
<feature type="transmembrane region" description="Helical" evidence="8">
    <location>
        <begin position="317"/>
        <end position="336"/>
    </location>
</feature>
<evidence type="ECO:0000256" key="6">
    <source>
        <dbReference type="ARBA" id="ARBA00022989"/>
    </source>
</evidence>
<dbReference type="InterPro" id="IPR051449">
    <property type="entry name" value="ABC-2_transporter_component"/>
</dbReference>
<feature type="transmembrane region" description="Helical" evidence="8">
    <location>
        <begin position="371"/>
        <end position="393"/>
    </location>
</feature>
<accession>A0A9Y1BM32</accession>
<evidence type="ECO:0000256" key="5">
    <source>
        <dbReference type="ARBA" id="ARBA00022692"/>
    </source>
</evidence>
<keyword evidence="7 8" id="KW-0472">Membrane</keyword>
<reference evidence="10" key="1">
    <citation type="journal article" date="2022" name="Nat. Microbiol.">
        <title>Unique mobile elements and scalable gene flow at the prokaryote-eukaryote boundary revealed by circularized Asgard archaea genomes.</title>
        <authorList>
            <person name="Wu F."/>
            <person name="Speth D.R."/>
            <person name="Philosof A."/>
            <person name="Cremiere A."/>
            <person name="Narayanan A."/>
            <person name="Barco R.A."/>
            <person name="Connon S.A."/>
            <person name="Amend J.P."/>
            <person name="Antoshechkin I.A."/>
            <person name="Orphan V.J."/>
        </authorList>
    </citation>
    <scope>NUCLEOTIDE SEQUENCE</scope>
    <source>
        <strain evidence="10">PM71</strain>
    </source>
</reference>
<dbReference type="PANTHER" id="PTHR30294">
    <property type="entry name" value="MEMBRANE COMPONENT OF ABC TRANSPORTER YHHJ-RELATED"/>
    <property type="match status" value="1"/>
</dbReference>
<evidence type="ECO:0000256" key="8">
    <source>
        <dbReference type="SAM" id="Phobius"/>
    </source>
</evidence>
<evidence type="ECO:0000259" key="9">
    <source>
        <dbReference type="PROSITE" id="PS51012"/>
    </source>
</evidence>
<keyword evidence="6 8" id="KW-1133">Transmembrane helix</keyword>
<gene>
    <name evidence="10" type="ORF">K9W45_02645</name>
</gene>
<feature type="transmembrane region" description="Helical" evidence="8">
    <location>
        <begin position="209"/>
        <end position="228"/>
    </location>
</feature>
<evidence type="ECO:0000256" key="1">
    <source>
        <dbReference type="ARBA" id="ARBA00004651"/>
    </source>
</evidence>
<comment type="similarity">
    <text evidence="2">Belongs to the ABC-2 integral membrane protein family.</text>
</comment>
<proteinExistence type="inferred from homology"/>
<dbReference type="AlphaFoldDB" id="A0A9Y1BM32"/>
<feature type="transmembrane region" description="Helical" evidence="8">
    <location>
        <begin position="49"/>
        <end position="67"/>
    </location>
</feature>
<evidence type="ECO:0000313" key="10">
    <source>
        <dbReference type="EMBL" id="UJG41370.1"/>
    </source>
</evidence>
<dbReference type="InterPro" id="IPR013525">
    <property type="entry name" value="ABC2_TM"/>
</dbReference>
<dbReference type="EMBL" id="CP084166">
    <property type="protein sequence ID" value="UJG41370.1"/>
    <property type="molecule type" value="Genomic_DNA"/>
</dbReference>
<dbReference type="PANTHER" id="PTHR30294:SF38">
    <property type="entry name" value="TRANSPORT PERMEASE PROTEIN"/>
    <property type="match status" value="1"/>
</dbReference>
<dbReference type="PROSITE" id="PS51012">
    <property type="entry name" value="ABC_TM2"/>
    <property type="match status" value="1"/>
</dbReference>
<protein>
    <submittedName>
        <fullName evidence="10">ABC transporter permease</fullName>
    </submittedName>
</protein>
<sequence length="399" mass="44613">MKVEDKNKNINKEQKKTKGNQELKTFSWKRVLAVTIRILNSFKRDPRTLGLLIVVPSIIMIVFGLAFSGEVKDVPIIIDNQDEGFDIGPISLDIGTNITDFLINDTRVDVYLGSYEDNIQQVEEGKYIAAILIPSNFSEGIYRLSMGYNTVIEIIVYIDATEPNVRASVLNSLYDALAEIRGSQGIQINQIIAHGGSEYTGLEVGMSASMAYVLSFLLLLISLVTLIREKISGTESRLYSTPLTATERMLGYVFGLTIIGLLMIFAIMIFGIFVFGIEVRGSILLLFISFILFGMVHIFLSLFLSNYAENEFQAIQFTPIIVIPGMAVSGMLIPIYSLPDWLEPLSFVFPLTYGVNIIKGIMLKGWGFKELWLDFVILTGMIIIFFVLALITVKDRMSD</sequence>
<dbReference type="GO" id="GO:0140359">
    <property type="term" value="F:ABC-type transporter activity"/>
    <property type="evidence" value="ECO:0007669"/>
    <property type="project" value="InterPro"/>
</dbReference>
<dbReference type="Pfam" id="PF12698">
    <property type="entry name" value="ABC2_membrane_3"/>
    <property type="match status" value="1"/>
</dbReference>
<organism evidence="10">
    <name type="scientific">Candidatus Heimdallarchaeum aukensis</name>
    <dbReference type="NCBI Taxonomy" id="2876573"/>
    <lineage>
        <taxon>Archaea</taxon>
        <taxon>Promethearchaeati</taxon>
        <taxon>Candidatus Heimdallarchaeota</taxon>
        <taxon>Candidatus Heimdallarchaeia (ex Rinke et al. 2021) (nom. nud.)</taxon>
        <taxon>Candidatus Heimdallarchaeales</taxon>
        <taxon>Candidatus Heimdallarchaeaceae</taxon>
        <taxon>Candidatus Heimdallarchaeum</taxon>
    </lineage>
</organism>